<evidence type="ECO:0000313" key="5">
    <source>
        <dbReference type="Proteomes" id="UP001194746"/>
    </source>
</evidence>
<accession>A0AAD4GWH4</accession>
<evidence type="ECO:0000313" key="4">
    <source>
        <dbReference type="EMBL" id="KAF9892784.1"/>
    </source>
</evidence>
<comment type="similarity">
    <text evidence="1 2">Belongs to the nucleosome assembly protein (NAP) family.</text>
</comment>
<keyword evidence="5" id="KW-1185">Reference proteome</keyword>
<comment type="caution">
    <text evidence="4">The sequence shown here is derived from an EMBL/GenBank/DDBJ whole genome shotgun (WGS) entry which is preliminary data.</text>
</comment>
<dbReference type="GO" id="GO:0006334">
    <property type="term" value="P:nucleosome assembly"/>
    <property type="evidence" value="ECO:0007669"/>
    <property type="project" value="InterPro"/>
</dbReference>
<dbReference type="EMBL" id="VCAU01000010">
    <property type="protein sequence ID" value="KAF9892784.1"/>
    <property type="molecule type" value="Genomic_DNA"/>
</dbReference>
<gene>
    <name evidence="4" type="primary">NAP1L1</name>
    <name evidence="4" type="ORF">FE257_000373</name>
</gene>
<dbReference type="InterPro" id="IPR002164">
    <property type="entry name" value="NAP_family"/>
</dbReference>
<feature type="compositionally biased region" description="Basic and acidic residues" evidence="3">
    <location>
        <begin position="12"/>
        <end position="24"/>
    </location>
</feature>
<evidence type="ECO:0000256" key="3">
    <source>
        <dbReference type="SAM" id="MobiDB-lite"/>
    </source>
</evidence>
<dbReference type="AlphaFoldDB" id="A0AAD4GWH4"/>
<feature type="compositionally biased region" description="Basic and acidic residues" evidence="3">
    <location>
        <begin position="44"/>
        <end position="61"/>
    </location>
</feature>
<proteinExistence type="inferred from homology"/>
<reference evidence="4" key="2">
    <citation type="submission" date="2020-02" db="EMBL/GenBank/DDBJ databases">
        <authorList>
            <person name="Gilchrist C.L.M."/>
            <person name="Chooi Y.-H."/>
        </authorList>
    </citation>
    <scope>NUCLEOTIDE SEQUENCE</scope>
    <source>
        <strain evidence="4">MST-FP2251</strain>
    </source>
</reference>
<evidence type="ECO:0000256" key="1">
    <source>
        <dbReference type="ARBA" id="ARBA00009947"/>
    </source>
</evidence>
<dbReference type="PANTHER" id="PTHR11875">
    <property type="entry name" value="TESTIS-SPECIFIC Y-ENCODED PROTEIN"/>
    <property type="match status" value="1"/>
</dbReference>
<dbReference type="GO" id="GO:0005634">
    <property type="term" value="C:nucleus"/>
    <property type="evidence" value="ECO:0007669"/>
    <property type="project" value="InterPro"/>
</dbReference>
<evidence type="ECO:0000256" key="2">
    <source>
        <dbReference type="RuleBase" id="RU003876"/>
    </source>
</evidence>
<dbReference type="Proteomes" id="UP001194746">
    <property type="component" value="Unassembled WGS sequence"/>
</dbReference>
<name>A0AAD4GWH4_ASPNN</name>
<dbReference type="Gene3D" id="3.30.1120.90">
    <property type="entry name" value="Nucleosome assembly protein"/>
    <property type="match status" value="1"/>
</dbReference>
<organism evidence="4 5">
    <name type="scientific">Aspergillus nanangensis</name>
    <dbReference type="NCBI Taxonomy" id="2582783"/>
    <lineage>
        <taxon>Eukaryota</taxon>
        <taxon>Fungi</taxon>
        <taxon>Dikarya</taxon>
        <taxon>Ascomycota</taxon>
        <taxon>Pezizomycotina</taxon>
        <taxon>Eurotiomycetes</taxon>
        <taxon>Eurotiomycetidae</taxon>
        <taxon>Eurotiales</taxon>
        <taxon>Aspergillaceae</taxon>
        <taxon>Aspergillus</taxon>
        <taxon>Aspergillus subgen. Circumdati</taxon>
    </lineage>
</organism>
<reference evidence="4" key="1">
    <citation type="journal article" date="2019" name="Beilstein J. Org. Chem.">
        <title>Nanangenines: drimane sesquiterpenoids as the dominant metabolite cohort of a novel Australian fungus, Aspergillus nanangensis.</title>
        <authorList>
            <person name="Lacey H.J."/>
            <person name="Gilchrist C.L.M."/>
            <person name="Crombie A."/>
            <person name="Kalaitzis J.A."/>
            <person name="Vuong D."/>
            <person name="Rutledge P.J."/>
            <person name="Turner P."/>
            <person name="Pitt J.I."/>
            <person name="Lacey E."/>
            <person name="Chooi Y.H."/>
            <person name="Piggott A.M."/>
        </authorList>
    </citation>
    <scope>NUCLEOTIDE SEQUENCE</scope>
    <source>
        <strain evidence="4">MST-FP2251</strain>
    </source>
</reference>
<dbReference type="SUPFAM" id="SSF143113">
    <property type="entry name" value="NAP-like"/>
    <property type="match status" value="1"/>
</dbReference>
<dbReference type="Pfam" id="PF00956">
    <property type="entry name" value="NAP"/>
    <property type="match status" value="1"/>
</dbReference>
<sequence>MPLRKKPPVPKPCKEKALVPREPSEADEEEACKNKGKGKALVPRTEEAHAPRHGPLPKEAHIPPRELASRIDRLKRARICRRRLSAKFKPHHHARLRTFWEENTENCDVRLRITNGPMLVTKEMCKLPRIIPPGVPKFWLRAMCNHHKLQGMVRKFEFHALAFLKDIRVDYLDETDYVLSFHFRENDFFTNREIHKGFYFREWKGNKGEPKVLFEARGSPIEWKDGYGEKRLEDDSDTREWVSSSRHKFKLRENRWMPLFTWLSETVAADDKDQDSTAEALKEHLAAGEEFRDDLVPRAIDWYTGELFMKKIGE</sequence>
<feature type="region of interest" description="Disordered" evidence="3">
    <location>
        <begin position="1"/>
        <end position="61"/>
    </location>
</feature>
<dbReference type="InterPro" id="IPR037231">
    <property type="entry name" value="NAP-like_sf"/>
</dbReference>
<protein>
    <submittedName>
        <fullName evidence="4">Nucleosome assembly</fullName>
    </submittedName>
</protein>